<dbReference type="InterPro" id="IPR007052">
    <property type="entry name" value="CS_dom"/>
</dbReference>
<dbReference type="OMA" id="DESTWTM"/>
<dbReference type="RefSeq" id="XP_003059800.1">
    <property type="nucleotide sequence ID" value="XM_003059754.1"/>
</dbReference>
<dbReference type="AlphaFoldDB" id="C1MVS7"/>
<dbReference type="Gene3D" id="2.60.40.790">
    <property type="match status" value="1"/>
</dbReference>
<feature type="domain" description="CS" evidence="2">
    <location>
        <begin position="282"/>
        <end position="382"/>
    </location>
</feature>
<dbReference type="PROSITE" id="PS51203">
    <property type="entry name" value="CS"/>
    <property type="match status" value="1"/>
</dbReference>
<organism evidence="4">
    <name type="scientific">Micromonas pusilla (strain CCMP1545)</name>
    <name type="common">Picoplanktonic green alga</name>
    <dbReference type="NCBI Taxonomy" id="564608"/>
    <lineage>
        <taxon>Eukaryota</taxon>
        <taxon>Viridiplantae</taxon>
        <taxon>Chlorophyta</taxon>
        <taxon>Mamiellophyceae</taxon>
        <taxon>Mamiellales</taxon>
        <taxon>Mamiellaceae</taxon>
        <taxon>Micromonas</taxon>
    </lineage>
</organism>
<keyword evidence="4" id="KW-1185">Reference proteome</keyword>
<dbReference type="EMBL" id="GG663741">
    <property type="protein sequence ID" value="EEH55752.1"/>
    <property type="molecule type" value="Genomic_DNA"/>
</dbReference>
<feature type="compositionally biased region" description="Polar residues" evidence="1">
    <location>
        <begin position="47"/>
        <end position="58"/>
    </location>
</feature>
<reference evidence="3 4" key="1">
    <citation type="journal article" date="2009" name="Science">
        <title>Green evolution and dynamic adaptations revealed by genomes of the marine picoeukaryotes Micromonas.</title>
        <authorList>
            <person name="Worden A.Z."/>
            <person name="Lee J.H."/>
            <person name="Mock T."/>
            <person name="Rouze P."/>
            <person name="Simmons M.P."/>
            <person name="Aerts A.L."/>
            <person name="Allen A.E."/>
            <person name="Cuvelier M.L."/>
            <person name="Derelle E."/>
            <person name="Everett M.V."/>
            <person name="Foulon E."/>
            <person name="Grimwood J."/>
            <person name="Gundlach H."/>
            <person name="Henrissat B."/>
            <person name="Napoli C."/>
            <person name="McDonald S.M."/>
            <person name="Parker M.S."/>
            <person name="Rombauts S."/>
            <person name="Salamov A."/>
            <person name="Von Dassow P."/>
            <person name="Badger J.H."/>
            <person name="Coutinho P.M."/>
            <person name="Demir E."/>
            <person name="Dubchak I."/>
            <person name="Gentemann C."/>
            <person name="Eikrem W."/>
            <person name="Gready J.E."/>
            <person name="John U."/>
            <person name="Lanier W."/>
            <person name="Lindquist E.A."/>
            <person name="Lucas S."/>
            <person name="Mayer K.F."/>
            <person name="Moreau H."/>
            <person name="Not F."/>
            <person name="Otillar R."/>
            <person name="Panaud O."/>
            <person name="Pangilinan J."/>
            <person name="Paulsen I."/>
            <person name="Piegu B."/>
            <person name="Poliakov A."/>
            <person name="Robbens S."/>
            <person name="Schmutz J."/>
            <person name="Toulza E."/>
            <person name="Wyss T."/>
            <person name="Zelensky A."/>
            <person name="Zhou K."/>
            <person name="Armbrust E.V."/>
            <person name="Bhattacharya D."/>
            <person name="Goodenough U.W."/>
            <person name="Van de Peer Y."/>
            <person name="Grigoriev I.V."/>
        </authorList>
    </citation>
    <scope>NUCLEOTIDE SEQUENCE [LARGE SCALE GENOMIC DNA]</scope>
    <source>
        <strain evidence="3 4">CCMP1545</strain>
    </source>
</reference>
<dbReference type="GO" id="GO:0051082">
    <property type="term" value="F:unfolded protein binding"/>
    <property type="evidence" value="ECO:0007669"/>
    <property type="project" value="TreeGrafter"/>
</dbReference>
<dbReference type="OrthoDB" id="496827at2759"/>
<gene>
    <name evidence="3" type="ORF">MICPUCDRAFT_59490</name>
</gene>
<dbReference type="InterPro" id="IPR037898">
    <property type="entry name" value="NudC_fam"/>
</dbReference>
<dbReference type="SUPFAM" id="SSF49764">
    <property type="entry name" value="HSP20-like chaperones"/>
    <property type="match status" value="1"/>
</dbReference>
<dbReference type="GO" id="GO:0005737">
    <property type="term" value="C:cytoplasm"/>
    <property type="evidence" value="ECO:0007669"/>
    <property type="project" value="TreeGrafter"/>
</dbReference>
<dbReference type="KEGG" id="mpp:MICPUCDRAFT_59490"/>
<dbReference type="Pfam" id="PF04969">
    <property type="entry name" value="CS"/>
    <property type="match status" value="1"/>
</dbReference>
<proteinExistence type="predicted"/>
<evidence type="ECO:0000256" key="1">
    <source>
        <dbReference type="SAM" id="MobiDB-lite"/>
    </source>
</evidence>
<dbReference type="GeneID" id="9685239"/>
<dbReference type="Proteomes" id="UP000001876">
    <property type="component" value="Unassembled WGS sequence"/>
</dbReference>
<name>C1MVS7_MICPC</name>
<evidence type="ECO:0000259" key="2">
    <source>
        <dbReference type="PROSITE" id="PS51203"/>
    </source>
</evidence>
<feature type="region of interest" description="Disordered" evidence="1">
    <location>
        <begin position="33"/>
        <end position="58"/>
    </location>
</feature>
<evidence type="ECO:0000313" key="3">
    <source>
        <dbReference type="EMBL" id="EEH55752.1"/>
    </source>
</evidence>
<dbReference type="PANTHER" id="PTHR12356">
    <property type="entry name" value="NUCLEAR MOVEMENT PROTEIN NUDC"/>
    <property type="match status" value="1"/>
</dbReference>
<protein>
    <submittedName>
        <fullName evidence="3">Predicted protein</fullName>
    </submittedName>
</protein>
<evidence type="ECO:0000313" key="4">
    <source>
        <dbReference type="Proteomes" id="UP000001876"/>
    </source>
</evidence>
<dbReference type="eggNOG" id="ENOG502S3Y4">
    <property type="taxonomic scope" value="Eukaryota"/>
</dbReference>
<sequence length="384" mass="40160">MTTDDAPAPEEPLTTTAEKEAWLRERGVEIESAADRASKAAARNQKKPATTTTIDGASSASAHTRAFTYVLIPADDAKPFEERVAIVDADAPPSDALVEILRPVFAGGGGIDARAAREQAVRQFGEKGAAVTAAALENVAADGATETFALVRPSDANGERGVSLYLDEVGLLKGSPHNARASALARACGYDDVDIRGDVFAGAIGITRDGERVSADFRVSELDGDAAWLKAAKAENYEHGMKMKKFQESLGDRAGGLVSGGIDMTGGGGNGGGMPGGPGVDMNGNAFAWCQTDDEVEIMVDVDADIVAKDVVVTFRPDGFAVRARDEVMLAVPSLFRKTRPDECTWTLERGGGGEGGEGEGARGRVVATLAKMDEEVWDALKSV</sequence>
<dbReference type="GO" id="GO:0006457">
    <property type="term" value="P:protein folding"/>
    <property type="evidence" value="ECO:0007669"/>
    <property type="project" value="TreeGrafter"/>
</dbReference>
<accession>C1MVS7</accession>
<dbReference type="InterPro" id="IPR008978">
    <property type="entry name" value="HSP20-like_chaperone"/>
</dbReference>